<dbReference type="GO" id="GO:0016413">
    <property type="term" value="F:O-acetyltransferase activity"/>
    <property type="evidence" value="ECO:0007669"/>
    <property type="project" value="InterPro"/>
</dbReference>
<protein>
    <recommendedName>
        <fullName evidence="2">Trichome birefringence-like C-terminal domain-containing protein</fullName>
    </recommendedName>
</protein>
<feature type="domain" description="Trichome birefringence-like C-terminal" evidence="2">
    <location>
        <begin position="356"/>
        <end position="615"/>
    </location>
</feature>
<dbReference type="Pfam" id="PF13839">
    <property type="entry name" value="PC-Esterase"/>
    <property type="match status" value="1"/>
</dbReference>
<evidence type="ECO:0000313" key="3">
    <source>
        <dbReference type="EMBL" id="CAD9303205.1"/>
    </source>
</evidence>
<dbReference type="InterPro" id="IPR029962">
    <property type="entry name" value="TBL"/>
</dbReference>
<dbReference type="InterPro" id="IPR026057">
    <property type="entry name" value="TBL_C"/>
</dbReference>
<accession>A0A7S1YIZ1</accession>
<sequence length="634" mass="72129">MASTMIAQGGGMWRMSYQPFCREQSNVGSVQELLPNDTNLGMGAGVEFVENLCRNCLDNNVQTLDCLGFPIEGKQPGDAVNPVHIMNRARAFQHNIGHATKALRRLHETAGGVVIYLDVVSSEENRAIAVPLTWYAERIPSSTRSLHIVVSSRCVQKVDGCQEHAQLMSQYLGDMFPRAKMDLEVAPTSGTAWTRMMDASILMCPPSTACLLPALFRDASKRTHLVDMAGMYLWFRFAVREVTKTFHLPLELARDVSKMEVTAQLTPFLVQVPTEDSRECLSLRGKLGSWQQDLQYAASAQYLTPLNRFRAFPDWQATPDMPYRESTTYKWVDNVCPVELINKQGFCHAMQGLGLTRLYMVGDSLSLQMAMSFWKLLGNEDEPVLRPTDQEFKQWMRFQWSRTIDCGGGFNVELQFTRNDLIDSNDDQNFNFDKISDHEFNCGVAEFCMPWMRQFSDYQGGGTLLLINGGTHVHDLDSYPKVVSNFVNFMNGHQRPNDVIMFRTTVPGHENCLMQNAKPLSNHKEFEASLIADYRSWHLFGPYNDILYKAVQERNDSKYNKDKSPIQILDVYPMTILRQDGHLSSPPRCSTCREDDCLHYALPGPIDWWTHLMYSNLMNLAAVKKQEDQPQATK</sequence>
<dbReference type="PANTHER" id="PTHR32285">
    <property type="entry name" value="PROTEIN TRICHOME BIREFRINGENCE-LIKE 9-RELATED"/>
    <property type="match status" value="1"/>
</dbReference>
<comment type="similarity">
    <text evidence="1">Belongs to the PC-esterase family. TBL subfamily.</text>
</comment>
<gene>
    <name evidence="3" type="ORF">GOCE00092_LOCUS22852</name>
</gene>
<proteinExistence type="inferred from homology"/>
<dbReference type="AlphaFoldDB" id="A0A7S1YIZ1"/>
<evidence type="ECO:0000256" key="1">
    <source>
        <dbReference type="ARBA" id="ARBA00007727"/>
    </source>
</evidence>
<organism evidence="3">
    <name type="scientific">Grammatophora oceanica</name>
    <dbReference type="NCBI Taxonomy" id="210454"/>
    <lineage>
        <taxon>Eukaryota</taxon>
        <taxon>Sar</taxon>
        <taxon>Stramenopiles</taxon>
        <taxon>Ochrophyta</taxon>
        <taxon>Bacillariophyta</taxon>
        <taxon>Fragilariophyceae</taxon>
        <taxon>Fragilariophycidae</taxon>
        <taxon>Rhabdonematales</taxon>
        <taxon>Grammatophoraceae</taxon>
        <taxon>Grammatophora</taxon>
    </lineage>
</organism>
<evidence type="ECO:0000259" key="2">
    <source>
        <dbReference type="Pfam" id="PF13839"/>
    </source>
</evidence>
<reference evidence="3" key="1">
    <citation type="submission" date="2021-01" db="EMBL/GenBank/DDBJ databases">
        <authorList>
            <person name="Corre E."/>
            <person name="Pelletier E."/>
            <person name="Niang G."/>
            <person name="Scheremetjew M."/>
            <person name="Finn R."/>
            <person name="Kale V."/>
            <person name="Holt S."/>
            <person name="Cochrane G."/>
            <person name="Meng A."/>
            <person name="Brown T."/>
            <person name="Cohen L."/>
        </authorList>
    </citation>
    <scope>NUCLEOTIDE SEQUENCE</scope>
    <source>
        <strain evidence="3">CCMP 410</strain>
    </source>
</reference>
<dbReference type="PANTHER" id="PTHR32285:SF48">
    <property type="entry name" value="PROTEIN TRICHOME BIREFRINGENCE-LIKE 19"/>
    <property type="match status" value="1"/>
</dbReference>
<dbReference type="EMBL" id="HBGK01043574">
    <property type="protein sequence ID" value="CAD9303205.1"/>
    <property type="molecule type" value="Transcribed_RNA"/>
</dbReference>
<name>A0A7S1YIZ1_9STRA</name>